<dbReference type="Proteomes" id="UP000198718">
    <property type="component" value="Unassembled WGS sequence"/>
</dbReference>
<dbReference type="NCBIfam" id="TIGR00724">
    <property type="entry name" value="urea_amlyse_rel"/>
    <property type="match status" value="1"/>
</dbReference>
<dbReference type="InterPro" id="IPR052708">
    <property type="entry name" value="PxpC"/>
</dbReference>
<feature type="domain" description="Carboxyltransferase" evidence="4">
    <location>
        <begin position="39"/>
        <end position="320"/>
    </location>
</feature>
<dbReference type="GO" id="GO:0016787">
    <property type="term" value="F:hydrolase activity"/>
    <property type="evidence" value="ECO:0007669"/>
    <property type="project" value="UniProtKB-KW"/>
</dbReference>
<dbReference type="EMBL" id="FNFP01000003">
    <property type="protein sequence ID" value="SDK72618.1"/>
    <property type="molecule type" value="Genomic_DNA"/>
</dbReference>
<dbReference type="PANTHER" id="PTHR43309:SF5">
    <property type="entry name" value="5-OXOPROLINASE SUBUNIT C"/>
    <property type="match status" value="1"/>
</dbReference>
<dbReference type="SUPFAM" id="SSF50891">
    <property type="entry name" value="Cyclophilin-like"/>
    <property type="match status" value="1"/>
</dbReference>
<keyword evidence="3" id="KW-0067">ATP-binding</keyword>
<dbReference type="SMART" id="SM00797">
    <property type="entry name" value="AHS2"/>
    <property type="match status" value="1"/>
</dbReference>
<sequence>MNANPILKGKGVEILGKIKVFKAGLLTLVQDQGRNGYQQYGVPVSGVMDNFAYRIANILVGNHEEAAVIEATLVGPGIEFLDEGVIAITGGNLSPEVNGKPIPMGKSVFVKSGDRLDFKAIKAGCRSYIAFAGGIDVPAIMGSKSTYTRGNIGGYEGRGLKVGDVITLASPHKPLKELVGKWIQQELYSYTNTVEVRVVAGPQEDAFTQEGIATFYNTEYTVTNECDRMGYRLSGKGIQHKEGSDIISDGIAMGAIQVPGHGMPIIMMADRQTTGGYTKIANVITVDFPKIAQAKPGDKIIFKKVAVEEAHSLLKEVEEKIAQYKRQSIGREVIKTREFHLKINGKAYDVMVDEIKS</sequence>
<evidence type="ECO:0000256" key="2">
    <source>
        <dbReference type="ARBA" id="ARBA00022801"/>
    </source>
</evidence>
<keyword evidence="1" id="KW-0547">Nucleotide-binding</keyword>
<evidence type="ECO:0000256" key="1">
    <source>
        <dbReference type="ARBA" id="ARBA00022741"/>
    </source>
</evidence>
<reference evidence="5 6" key="1">
    <citation type="submission" date="2016-10" db="EMBL/GenBank/DDBJ databases">
        <authorList>
            <person name="de Groot N.N."/>
        </authorList>
    </citation>
    <scope>NUCLEOTIDE SEQUENCE [LARGE SCALE GENOMIC DNA]</scope>
    <source>
        <strain evidence="5 6">DSM 18346</strain>
    </source>
</reference>
<evidence type="ECO:0000313" key="6">
    <source>
        <dbReference type="Proteomes" id="UP000198718"/>
    </source>
</evidence>
<evidence type="ECO:0000313" key="5">
    <source>
        <dbReference type="EMBL" id="SDK72618.1"/>
    </source>
</evidence>
<dbReference type="PANTHER" id="PTHR43309">
    <property type="entry name" value="5-OXOPROLINASE SUBUNIT C"/>
    <property type="match status" value="1"/>
</dbReference>
<dbReference type="InterPro" id="IPR029000">
    <property type="entry name" value="Cyclophilin-like_dom_sf"/>
</dbReference>
<protein>
    <submittedName>
        <fullName evidence="5">Biotin-dependent carboxylase uncharacterized domain-containing protein</fullName>
    </submittedName>
</protein>
<dbReference type="AlphaFoldDB" id="A0A1G9E958"/>
<evidence type="ECO:0000259" key="4">
    <source>
        <dbReference type="SMART" id="SM00797"/>
    </source>
</evidence>
<proteinExistence type="predicted"/>
<keyword evidence="6" id="KW-1185">Reference proteome</keyword>
<dbReference type="Gene3D" id="2.40.100.10">
    <property type="entry name" value="Cyclophilin-like"/>
    <property type="match status" value="1"/>
</dbReference>
<organism evidence="5 6">
    <name type="scientific">Natronincola ferrireducens</name>
    <dbReference type="NCBI Taxonomy" id="393762"/>
    <lineage>
        <taxon>Bacteria</taxon>
        <taxon>Bacillati</taxon>
        <taxon>Bacillota</taxon>
        <taxon>Clostridia</taxon>
        <taxon>Peptostreptococcales</taxon>
        <taxon>Natronincolaceae</taxon>
        <taxon>Natronincola</taxon>
    </lineage>
</organism>
<name>A0A1G9E958_9FIRM</name>
<dbReference type="GO" id="GO:0005524">
    <property type="term" value="F:ATP binding"/>
    <property type="evidence" value="ECO:0007669"/>
    <property type="project" value="UniProtKB-KW"/>
</dbReference>
<dbReference type="InterPro" id="IPR003778">
    <property type="entry name" value="CT_A_B"/>
</dbReference>
<dbReference type="STRING" id="393762.SAMN05660472_01877"/>
<evidence type="ECO:0000256" key="3">
    <source>
        <dbReference type="ARBA" id="ARBA00022840"/>
    </source>
</evidence>
<dbReference type="Pfam" id="PF02626">
    <property type="entry name" value="CT_A_B"/>
    <property type="match status" value="1"/>
</dbReference>
<keyword evidence="2" id="KW-0378">Hydrolase</keyword>
<gene>
    <name evidence="5" type="ORF">SAMN05660472_01877</name>
</gene>
<accession>A0A1G9E958</accession>